<comment type="caution">
    <text evidence="1">The sequence shown here is derived from an EMBL/GenBank/DDBJ whole genome shotgun (WGS) entry which is preliminary data.</text>
</comment>
<sequence>MGPTRAFELSLACLLPVVLSIGLCLVLWHCRARIRHACISDKWKRLLQRFLQHSVTIAATDGYADGGDVEVVKAFSDKGAGEGEEEDVTVSSLLIELQSRFLYTISEENEEDLCSNCGRSSGGDLSQRLSITKSLSDLGMRSIHRLSGSAPSTSPSKFKVLRDTEDEFCRRLRLEAEERMLGIRLSSRLSLPVEDSLWSKVVGRRKERDILLQITPTSSRALPLELSPGRISPAVPLMDK</sequence>
<reference evidence="2" key="1">
    <citation type="journal article" date="2023" name="Front. Plant Sci.">
        <title>Chromosomal-level genome assembly of Melastoma candidum provides insights into trichome evolution.</title>
        <authorList>
            <person name="Zhong Y."/>
            <person name="Wu W."/>
            <person name="Sun C."/>
            <person name="Zou P."/>
            <person name="Liu Y."/>
            <person name="Dai S."/>
            <person name="Zhou R."/>
        </authorList>
    </citation>
    <scope>NUCLEOTIDE SEQUENCE [LARGE SCALE GENOMIC DNA]</scope>
</reference>
<dbReference type="EMBL" id="CM042881">
    <property type="protein sequence ID" value="KAI4385544.1"/>
    <property type="molecule type" value="Genomic_DNA"/>
</dbReference>
<gene>
    <name evidence="1" type="ORF">MLD38_003557</name>
</gene>
<dbReference type="Proteomes" id="UP001057402">
    <property type="component" value="Chromosome 2"/>
</dbReference>
<organism evidence="1 2">
    <name type="scientific">Melastoma candidum</name>
    <dbReference type="NCBI Taxonomy" id="119954"/>
    <lineage>
        <taxon>Eukaryota</taxon>
        <taxon>Viridiplantae</taxon>
        <taxon>Streptophyta</taxon>
        <taxon>Embryophyta</taxon>
        <taxon>Tracheophyta</taxon>
        <taxon>Spermatophyta</taxon>
        <taxon>Magnoliopsida</taxon>
        <taxon>eudicotyledons</taxon>
        <taxon>Gunneridae</taxon>
        <taxon>Pentapetalae</taxon>
        <taxon>rosids</taxon>
        <taxon>malvids</taxon>
        <taxon>Myrtales</taxon>
        <taxon>Melastomataceae</taxon>
        <taxon>Melastomatoideae</taxon>
        <taxon>Melastomateae</taxon>
        <taxon>Melastoma</taxon>
    </lineage>
</organism>
<evidence type="ECO:0000313" key="2">
    <source>
        <dbReference type="Proteomes" id="UP001057402"/>
    </source>
</evidence>
<name>A0ACB9S330_9MYRT</name>
<proteinExistence type="predicted"/>
<evidence type="ECO:0000313" key="1">
    <source>
        <dbReference type="EMBL" id="KAI4385544.1"/>
    </source>
</evidence>
<protein>
    <submittedName>
        <fullName evidence="1">Uncharacterized protein</fullName>
    </submittedName>
</protein>
<keyword evidence="2" id="KW-1185">Reference proteome</keyword>
<accession>A0ACB9S330</accession>